<dbReference type="SUPFAM" id="SSF143503">
    <property type="entry name" value="PUG domain-like"/>
    <property type="match status" value="1"/>
</dbReference>
<keyword evidence="5" id="KW-1185">Reference proteome</keyword>
<reference evidence="4 5" key="1">
    <citation type="submission" date="2018-11" db="EMBL/GenBank/DDBJ databases">
        <authorList>
            <person name="Lopez-Roques C."/>
            <person name="Donnadieu C."/>
            <person name="Bouchez O."/>
            <person name="Klopp C."/>
            <person name="Cabau C."/>
            <person name="Zahm M."/>
        </authorList>
    </citation>
    <scope>NUCLEOTIDE SEQUENCE [LARGE SCALE GENOMIC DNA]</scope>
    <source>
        <strain evidence="4">RS831</strain>
        <tissue evidence="4">Whole body</tissue>
    </source>
</reference>
<dbReference type="Pfam" id="PF21388">
    <property type="entry name" value="SPATA2_PUB-like"/>
    <property type="match status" value="1"/>
</dbReference>
<dbReference type="PANTHER" id="PTHR15326">
    <property type="entry name" value="SPERMATOGENESIS-ASSOCIATED PROTEIN 2/TAMOZHENNIC"/>
    <property type="match status" value="1"/>
</dbReference>
<evidence type="ECO:0000256" key="2">
    <source>
        <dbReference type="SAM" id="MobiDB-lite"/>
    </source>
</evidence>
<feature type="domain" description="Spermatogenesis-associated protein 2 PUB-like" evidence="3">
    <location>
        <begin position="104"/>
        <end position="229"/>
    </location>
</feature>
<dbReference type="AlphaFoldDB" id="A0A437DBT9"/>
<feature type="region of interest" description="Disordered" evidence="2">
    <location>
        <begin position="325"/>
        <end position="352"/>
    </location>
</feature>
<dbReference type="PANTHER" id="PTHR15326:SF7">
    <property type="entry name" value="SPERMATOGENESIS-ASSOCIATED PROTEIN 2-LIKE PROTEIN"/>
    <property type="match status" value="1"/>
</dbReference>
<evidence type="ECO:0000256" key="1">
    <source>
        <dbReference type="ARBA" id="ARBA00038142"/>
    </source>
</evidence>
<reference evidence="4 5" key="2">
    <citation type="submission" date="2019-01" db="EMBL/GenBank/DDBJ databases">
        <title>A chromosome length genome reference of the Java medaka (oryzias javanicus).</title>
        <authorList>
            <person name="Herpin A."/>
            <person name="Takehana Y."/>
            <person name="Naruse K."/>
            <person name="Ansai S."/>
            <person name="Kawaguchi M."/>
        </authorList>
    </citation>
    <scope>NUCLEOTIDE SEQUENCE [LARGE SCALE GENOMIC DNA]</scope>
    <source>
        <strain evidence="4">RS831</strain>
        <tissue evidence="4">Whole body</tissue>
    </source>
</reference>
<dbReference type="InterPro" id="IPR036339">
    <property type="entry name" value="PUB-like_dom_sf"/>
</dbReference>
<dbReference type="OrthoDB" id="9837000at2759"/>
<evidence type="ECO:0000313" key="5">
    <source>
        <dbReference type="Proteomes" id="UP000283210"/>
    </source>
</evidence>
<gene>
    <name evidence="4" type="ORF">OJAV_G00060810</name>
</gene>
<evidence type="ECO:0000259" key="3">
    <source>
        <dbReference type="Pfam" id="PF21388"/>
    </source>
</evidence>
<protein>
    <recommendedName>
        <fullName evidence="3">Spermatogenesis-associated protein 2 PUB-like domain-containing protein</fullName>
    </recommendedName>
</protein>
<name>A0A437DBT9_ORYJA</name>
<proteinExistence type="inferred from homology"/>
<dbReference type="GO" id="GO:0005737">
    <property type="term" value="C:cytoplasm"/>
    <property type="evidence" value="ECO:0007669"/>
    <property type="project" value="TreeGrafter"/>
</dbReference>
<dbReference type="InterPro" id="IPR048839">
    <property type="entry name" value="SPATA2_PUB-like"/>
</dbReference>
<dbReference type="EMBL" id="CM012442">
    <property type="protein sequence ID" value="RVE72332.1"/>
    <property type="molecule type" value="Genomic_DNA"/>
</dbReference>
<evidence type="ECO:0000313" key="4">
    <source>
        <dbReference type="EMBL" id="RVE72332.1"/>
    </source>
</evidence>
<dbReference type="Proteomes" id="UP000283210">
    <property type="component" value="Chromosome 6"/>
</dbReference>
<accession>A0A437DBT9</accession>
<dbReference type="Gene3D" id="1.20.58.2190">
    <property type="match status" value="1"/>
</dbReference>
<sequence length="449" mass="50770">MVDLLPIKIHINNRMQTPPTSVFGQTAEDLVRVYDHALEQQILERGSSLPCRQEKIWKQVEEMLKTGDARETHCLGLDPLQVMEESLKAGAAAGLRRRRNNARVGLKELAKAFEFLEQASLNLYLGPWRKEYQVIKMYSGRFTHYVAPVLSTPQIEKLFGLLGYEYGPSEPQQLLLHPPRVHPGSLNPFLRLSCAFFMARCECHLLWTALRNHPGDGQWELSVVAERRRGSALQLALEHTLKKFEGKTRLHADHDPDPEEDLYRGELEDTENGTFSFFTERPDHTLIPPNHTLIPPDHTLIPPDHTLTQADVSCAHLRKCPTRHSVDYGMERPNGSIERRPADSPPGEDPEAPPPQRIHFHTCCDLPRPDPRVLCRSCNLFHSASCLDAVLCEGQHAVVPLGACSCGKESSRNPPVLCRYCGRDYCKDCWYRSPVTCVCGRTLDQSTPV</sequence>
<organism evidence="4 5">
    <name type="scientific">Oryzias javanicus</name>
    <name type="common">Javanese ricefish</name>
    <name type="synonym">Aplocheilus javanicus</name>
    <dbReference type="NCBI Taxonomy" id="123683"/>
    <lineage>
        <taxon>Eukaryota</taxon>
        <taxon>Metazoa</taxon>
        <taxon>Chordata</taxon>
        <taxon>Craniata</taxon>
        <taxon>Vertebrata</taxon>
        <taxon>Euteleostomi</taxon>
        <taxon>Actinopterygii</taxon>
        <taxon>Neopterygii</taxon>
        <taxon>Teleostei</taxon>
        <taxon>Neoteleostei</taxon>
        <taxon>Acanthomorphata</taxon>
        <taxon>Ovalentaria</taxon>
        <taxon>Atherinomorphae</taxon>
        <taxon>Beloniformes</taxon>
        <taxon>Adrianichthyidae</taxon>
        <taxon>Oryziinae</taxon>
        <taxon>Oryzias</taxon>
    </lineage>
</organism>
<comment type="similarity">
    <text evidence="1">Belongs to the SPATA2 family.</text>
</comment>